<comment type="caution">
    <text evidence="1">The sequence shown here is derived from an EMBL/GenBank/DDBJ whole genome shotgun (WGS) entry which is preliminary data.</text>
</comment>
<organism evidence="1 2">
    <name type="scientific">Ancylostoma caninum</name>
    <name type="common">Dog hookworm</name>
    <dbReference type="NCBI Taxonomy" id="29170"/>
    <lineage>
        <taxon>Eukaryota</taxon>
        <taxon>Metazoa</taxon>
        <taxon>Ecdysozoa</taxon>
        <taxon>Nematoda</taxon>
        <taxon>Chromadorea</taxon>
        <taxon>Rhabditida</taxon>
        <taxon>Rhabditina</taxon>
        <taxon>Rhabditomorpha</taxon>
        <taxon>Strongyloidea</taxon>
        <taxon>Ancylostomatidae</taxon>
        <taxon>Ancylostomatinae</taxon>
        <taxon>Ancylostoma</taxon>
    </lineage>
</organism>
<sequence>MSGWRIKRCTIRDDTCAPAKKIGLRAYPEQFEKIVRKGNASQQMAEPHGSNSVENVVDHASGEMCWRTNMRKTPR</sequence>
<dbReference type="EMBL" id="JOJR01000621">
    <property type="protein sequence ID" value="RCN35827.1"/>
    <property type="molecule type" value="Genomic_DNA"/>
</dbReference>
<evidence type="ECO:0000313" key="2">
    <source>
        <dbReference type="Proteomes" id="UP000252519"/>
    </source>
</evidence>
<accession>A0A368FZU0</accession>
<gene>
    <name evidence="1" type="ORF">ANCCAN_18296</name>
</gene>
<name>A0A368FZU0_ANCCA</name>
<dbReference type="Proteomes" id="UP000252519">
    <property type="component" value="Unassembled WGS sequence"/>
</dbReference>
<evidence type="ECO:0000313" key="1">
    <source>
        <dbReference type="EMBL" id="RCN35827.1"/>
    </source>
</evidence>
<protein>
    <submittedName>
        <fullName evidence="1">Uncharacterized protein</fullName>
    </submittedName>
</protein>
<reference evidence="1 2" key="1">
    <citation type="submission" date="2014-10" db="EMBL/GenBank/DDBJ databases">
        <title>Draft genome of the hookworm Ancylostoma caninum.</title>
        <authorList>
            <person name="Mitreva M."/>
        </authorList>
    </citation>
    <scope>NUCLEOTIDE SEQUENCE [LARGE SCALE GENOMIC DNA]</scope>
    <source>
        <strain evidence="1 2">Baltimore</strain>
    </source>
</reference>
<keyword evidence="2" id="KW-1185">Reference proteome</keyword>
<dbReference type="AlphaFoldDB" id="A0A368FZU0"/>
<proteinExistence type="predicted"/>